<keyword evidence="2" id="KW-1185">Reference proteome</keyword>
<accession>A0A553YZF5</accession>
<sequence length="148" mass="16304">MASTSVSRTVPASPEEVWNLIGGFHALPDWLPYIPESVSEQGGGARRLTNADGEVIVEQMTAYSRQERFYSYAILRAPFPVTGYLSTLRVHAVPGRPEEAEVQWDGRFVPDGVSDEEAEALFTGIYRDGLDALDATVRARPARPFHAP</sequence>
<dbReference type="PANTHER" id="PTHR39332:SF7">
    <property type="entry name" value="SRPBCC FAMILY PROTEIN"/>
    <property type="match status" value="1"/>
</dbReference>
<dbReference type="Proteomes" id="UP000320888">
    <property type="component" value="Unassembled WGS sequence"/>
</dbReference>
<dbReference type="RefSeq" id="WP_143942990.1">
    <property type="nucleotide sequence ID" value="NZ_VKLS01000344.1"/>
</dbReference>
<dbReference type="EMBL" id="VKLS01000344">
    <property type="protein sequence ID" value="TSB34582.1"/>
    <property type="molecule type" value="Genomic_DNA"/>
</dbReference>
<gene>
    <name evidence="1" type="ORF">FNZ23_22120</name>
</gene>
<comment type="caution">
    <text evidence="1">The sequence shown here is derived from an EMBL/GenBank/DDBJ whole genome shotgun (WGS) entry which is preliminary data.</text>
</comment>
<dbReference type="InterPro" id="IPR023393">
    <property type="entry name" value="START-like_dom_sf"/>
</dbReference>
<organism evidence="1 2">
    <name type="scientific">Streptomyces benahoarensis</name>
    <dbReference type="NCBI Taxonomy" id="2595054"/>
    <lineage>
        <taxon>Bacteria</taxon>
        <taxon>Bacillati</taxon>
        <taxon>Actinomycetota</taxon>
        <taxon>Actinomycetes</taxon>
        <taxon>Kitasatosporales</taxon>
        <taxon>Streptomycetaceae</taxon>
        <taxon>Streptomyces</taxon>
    </lineage>
</organism>
<name>A0A553YZF5_9ACTN</name>
<dbReference type="OrthoDB" id="6024794at2"/>
<dbReference type="Pfam" id="PF10604">
    <property type="entry name" value="Polyketide_cyc2"/>
    <property type="match status" value="1"/>
</dbReference>
<dbReference type="Gene3D" id="3.30.530.20">
    <property type="match status" value="1"/>
</dbReference>
<dbReference type="CDD" id="cd07821">
    <property type="entry name" value="PYR_PYL_RCAR_like"/>
    <property type="match status" value="1"/>
</dbReference>
<dbReference type="AlphaFoldDB" id="A0A553YZF5"/>
<dbReference type="PANTHER" id="PTHR39332">
    <property type="entry name" value="BLL4707 PROTEIN"/>
    <property type="match status" value="1"/>
</dbReference>
<dbReference type="InterPro" id="IPR019587">
    <property type="entry name" value="Polyketide_cyclase/dehydratase"/>
</dbReference>
<proteinExistence type="predicted"/>
<reference evidence="1 2" key="1">
    <citation type="submission" date="2019-07" db="EMBL/GenBank/DDBJ databases">
        <title>Draft genome for Streptomyces benahoarensis MZ03-48.</title>
        <authorList>
            <person name="Gonzalez-Pimentel J.L."/>
        </authorList>
    </citation>
    <scope>NUCLEOTIDE SEQUENCE [LARGE SCALE GENOMIC DNA]</scope>
    <source>
        <strain evidence="1 2">MZ03-48</strain>
    </source>
</reference>
<evidence type="ECO:0000313" key="1">
    <source>
        <dbReference type="EMBL" id="TSB34582.1"/>
    </source>
</evidence>
<evidence type="ECO:0000313" key="2">
    <source>
        <dbReference type="Proteomes" id="UP000320888"/>
    </source>
</evidence>
<protein>
    <submittedName>
        <fullName evidence="1">SRPBCC family protein</fullName>
    </submittedName>
</protein>
<dbReference type="SUPFAM" id="SSF55961">
    <property type="entry name" value="Bet v1-like"/>
    <property type="match status" value="1"/>
</dbReference>